<protein>
    <submittedName>
        <fullName evidence="3">SagB/ThcOx family dehydrogenase</fullName>
    </submittedName>
</protein>
<sequence>MDEKMIQEITQRGRDFLKSQDTMEMERNGLEGYQTDQELKRPQPPLVKAPMTDSPIDLPRDFENLGMEDNLVQLLLKRKSSRVYTQEDMSLLQLSFLLWGTQGVKDIRGKSYATLRTVPAGGARHPFETYLLVRQVEGLVPGMYHYLPMTHQLELLSAQEDPQALLDFAEESLCGQRWAAKANVVFYWSFVPYRSEWRYGIFAHKLIMADVGHVGENLYLACAALGLGTCGIGAYDQALCDKTFQLDGEEEYMVYTQTVGTVKAEDESKEKAFYSFVEEQGL</sequence>
<dbReference type="EMBL" id="DWXG01000073">
    <property type="protein sequence ID" value="HJB98638.1"/>
    <property type="molecule type" value="Genomic_DNA"/>
</dbReference>
<evidence type="ECO:0000256" key="1">
    <source>
        <dbReference type="SAM" id="MobiDB-lite"/>
    </source>
</evidence>
<dbReference type="CDD" id="cd02142">
    <property type="entry name" value="McbC_SagB-like_oxidoreductase"/>
    <property type="match status" value="1"/>
</dbReference>
<proteinExistence type="predicted"/>
<accession>A0A9D2MXL6</accession>
<dbReference type="InterPro" id="IPR052544">
    <property type="entry name" value="Bacteriocin_Proc_Enz"/>
</dbReference>
<dbReference type="Pfam" id="PF00881">
    <property type="entry name" value="Nitroreductase"/>
    <property type="match status" value="1"/>
</dbReference>
<dbReference type="InterPro" id="IPR000415">
    <property type="entry name" value="Nitroreductase-like"/>
</dbReference>
<dbReference type="InterPro" id="IPR020051">
    <property type="entry name" value="SagB-type_dehydrogenase"/>
</dbReference>
<dbReference type="Proteomes" id="UP000826793">
    <property type="component" value="Unassembled WGS sequence"/>
</dbReference>
<comment type="caution">
    <text evidence="3">The sequence shown here is derived from an EMBL/GenBank/DDBJ whole genome shotgun (WGS) entry which is preliminary data.</text>
</comment>
<evidence type="ECO:0000259" key="2">
    <source>
        <dbReference type="Pfam" id="PF00881"/>
    </source>
</evidence>
<evidence type="ECO:0000313" key="3">
    <source>
        <dbReference type="EMBL" id="HJB98638.1"/>
    </source>
</evidence>
<dbReference type="Gene3D" id="3.40.109.10">
    <property type="entry name" value="NADH Oxidase"/>
    <property type="match status" value="1"/>
</dbReference>
<dbReference type="PANTHER" id="PTHR43745:SF2">
    <property type="entry name" value="NITROREDUCTASE MJ1384-RELATED"/>
    <property type="match status" value="1"/>
</dbReference>
<dbReference type="PANTHER" id="PTHR43745">
    <property type="entry name" value="NITROREDUCTASE MJ1384-RELATED"/>
    <property type="match status" value="1"/>
</dbReference>
<dbReference type="InterPro" id="IPR029479">
    <property type="entry name" value="Nitroreductase"/>
</dbReference>
<evidence type="ECO:0000313" key="4">
    <source>
        <dbReference type="Proteomes" id="UP000826793"/>
    </source>
</evidence>
<name>A0A9D2MXL6_9FIRM</name>
<reference evidence="3" key="2">
    <citation type="submission" date="2021-04" db="EMBL/GenBank/DDBJ databases">
        <authorList>
            <person name="Gilroy R."/>
        </authorList>
    </citation>
    <scope>NUCLEOTIDE SEQUENCE</scope>
    <source>
        <strain evidence="3">CHK185-1770</strain>
    </source>
</reference>
<dbReference type="NCBIfam" id="TIGR03605">
    <property type="entry name" value="antibiot_sagB"/>
    <property type="match status" value="1"/>
</dbReference>
<feature type="region of interest" description="Disordered" evidence="1">
    <location>
        <begin position="29"/>
        <end position="54"/>
    </location>
</feature>
<organism evidence="3 4">
    <name type="scientific">Candidatus Acutalibacter pullicola</name>
    <dbReference type="NCBI Taxonomy" id="2838417"/>
    <lineage>
        <taxon>Bacteria</taxon>
        <taxon>Bacillati</taxon>
        <taxon>Bacillota</taxon>
        <taxon>Clostridia</taxon>
        <taxon>Eubacteriales</taxon>
        <taxon>Acutalibacteraceae</taxon>
        <taxon>Acutalibacter</taxon>
    </lineage>
</organism>
<dbReference type="SUPFAM" id="SSF55469">
    <property type="entry name" value="FMN-dependent nitroreductase-like"/>
    <property type="match status" value="1"/>
</dbReference>
<dbReference type="AlphaFoldDB" id="A0A9D2MXL6"/>
<feature type="domain" description="Nitroreductase" evidence="2">
    <location>
        <begin position="76"/>
        <end position="260"/>
    </location>
</feature>
<gene>
    <name evidence="3" type="ORF">H9710_08680</name>
</gene>
<reference evidence="3" key="1">
    <citation type="journal article" date="2021" name="PeerJ">
        <title>Extensive microbial diversity within the chicken gut microbiome revealed by metagenomics and culture.</title>
        <authorList>
            <person name="Gilroy R."/>
            <person name="Ravi A."/>
            <person name="Getino M."/>
            <person name="Pursley I."/>
            <person name="Horton D.L."/>
            <person name="Alikhan N.F."/>
            <person name="Baker D."/>
            <person name="Gharbi K."/>
            <person name="Hall N."/>
            <person name="Watson M."/>
            <person name="Adriaenssens E.M."/>
            <person name="Foster-Nyarko E."/>
            <person name="Jarju S."/>
            <person name="Secka A."/>
            <person name="Antonio M."/>
            <person name="Oren A."/>
            <person name="Chaudhuri R.R."/>
            <person name="La Ragione R."/>
            <person name="Hildebrand F."/>
            <person name="Pallen M.J."/>
        </authorList>
    </citation>
    <scope>NUCLEOTIDE SEQUENCE</scope>
    <source>
        <strain evidence="3">CHK185-1770</strain>
    </source>
</reference>
<dbReference type="GO" id="GO:0016491">
    <property type="term" value="F:oxidoreductase activity"/>
    <property type="evidence" value="ECO:0007669"/>
    <property type="project" value="InterPro"/>
</dbReference>